<feature type="domain" description="Cyclin-like" evidence="8">
    <location>
        <begin position="74"/>
        <end position="160"/>
    </location>
</feature>
<evidence type="ECO:0000256" key="2">
    <source>
        <dbReference type="ARBA" id="ARBA00011177"/>
    </source>
</evidence>
<dbReference type="Proteomes" id="UP000796880">
    <property type="component" value="Unassembled WGS sequence"/>
</dbReference>
<evidence type="ECO:0000313" key="11">
    <source>
        <dbReference type="Proteomes" id="UP000796880"/>
    </source>
</evidence>
<dbReference type="InterPro" id="IPR013763">
    <property type="entry name" value="Cyclin-like_dom"/>
</dbReference>
<dbReference type="CDD" id="cd20544">
    <property type="entry name" value="CYCLIN_AtCycD-like_rpt2"/>
    <property type="match status" value="1"/>
</dbReference>
<evidence type="ECO:0000256" key="7">
    <source>
        <dbReference type="RuleBase" id="RU000383"/>
    </source>
</evidence>
<dbReference type="OrthoDB" id="306099at2759"/>
<proteinExistence type="inferred from homology"/>
<evidence type="ECO:0000259" key="9">
    <source>
        <dbReference type="SMART" id="SM01332"/>
    </source>
</evidence>
<dbReference type="InterPro" id="IPR048258">
    <property type="entry name" value="Cyclins_cyclin-box"/>
</dbReference>
<dbReference type="GO" id="GO:0051301">
    <property type="term" value="P:cell division"/>
    <property type="evidence" value="ECO:0007669"/>
    <property type="project" value="UniProtKB-KW"/>
</dbReference>
<dbReference type="Pfam" id="PF02984">
    <property type="entry name" value="Cyclin_C"/>
    <property type="match status" value="1"/>
</dbReference>
<dbReference type="SMART" id="SM01332">
    <property type="entry name" value="Cyclin_C"/>
    <property type="match status" value="1"/>
</dbReference>
<protein>
    <recommendedName>
        <fullName evidence="6">B-like cyclin</fullName>
    </recommendedName>
</protein>
<organism evidence="10 11">
    <name type="scientific">Rhamnella rubrinervis</name>
    <dbReference type="NCBI Taxonomy" id="2594499"/>
    <lineage>
        <taxon>Eukaryota</taxon>
        <taxon>Viridiplantae</taxon>
        <taxon>Streptophyta</taxon>
        <taxon>Embryophyta</taxon>
        <taxon>Tracheophyta</taxon>
        <taxon>Spermatophyta</taxon>
        <taxon>Magnoliopsida</taxon>
        <taxon>eudicotyledons</taxon>
        <taxon>Gunneridae</taxon>
        <taxon>Pentapetalae</taxon>
        <taxon>rosids</taxon>
        <taxon>fabids</taxon>
        <taxon>Rosales</taxon>
        <taxon>Rhamnaceae</taxon>
        <taxon>rhamnoid group</taxon>
        <taxon>Rhamneae</taxon>
        <taxon>Rhamnella</taxon>
    </lineage>
</organism>
<comment type="subunit">
    <text evidence="2">Interacts with the CDC2 protein kinase to form a serine/threonine kinase holoenzyme complex also known as maturation promoting factor (MPF). The cyclin subunit imparts substrate specificity to the complex.</text>
</comment>
<dbReference type="Gene3D" id="1.10.472.10">
    <property type="entry name" value="Cyclin-like"/>
    <property type="match status" value="2"/>
</dbReference>
<comment type="similarity">
    <text evidence="1">Belongs to the cyclin family. Cyclin D subfamily.</text>
</comment>
<evidence type="ECO:0000313" key="10">
    <source>
        <dbReference type="EMBL" id="KAF3446556.1"/>
    </source>
</evidence>
<evidence type="ECO:0000256" key="4">
    <source>
        <dbReference type="ARBA" id="ARBA00023127"/>
    </source>
</evidence>
<dbReference type="InterPro" id="IPR036915">
    <property type="entry name" value="Cyclin-like_sf"/>
</dbReference>
<evidence type="ECO:0000256" key="1">
    <source>
        <dbReference type="ARBA" id="ARBA00009065"/>
    </source>
</evidence>
<feature type="domain" description="Cyclin C-terminal" evidence="9">
    <location>
        <begin position="169"/>
        <end position="291"/>
    </location>
</feature>
<dbReference type="Pfam" id="PF00134">
    <property type="entry name" value="Cyclin_N"/>
    <property type="match status" value="1"/>
</dbReference>
<dbReference type="InterPro" id="IPR039361">
    <property type="entry name" value="Cyclin"/>
</dbReference>
<accession>A0A8K0MHW6</accession>
<dbReference type="InterPro" id="IPR004367">
    <property type="entry name" value="Cyclin_C-dom"/>
</dbReference>
<comment type="caution">
    <text evidence="10">The sequence shown here is derived from an EMBL/GenBank/DDBJ whole genome shotgun (WGS) entry which is preliminary data.</text>
</comment>
<dbReference type="AlphaFoldDB" id="A0A8K0MHW6"/>
<dbReference type="PANTHER" id="PTHR10177">
    <property type="entry name" value="CYCLINS"/>
    <property type="match status" value="1"/>
</dbReference>
<dbReference type="PROSITE" id="PS00292">
    <property type="entry name" value="CYCLINS"/>
    <property type="match status" value="1"/>
</dbReference>
<dbReference type="SUPFAM" id="SSF47954">
    <property type="entry name" value="Cyclin-like"/>
    <property type="match status" value="2"/>
</dbReference>
<evidence type="ECO:0000259" key="8">
    <source>
        <dbReference type="SMART" id="SM00385"/>
    </source>
</evidence>
<name>A0A8K0MHW6_9ROSA</name>
<keyword evidence="11" id="KW-1185">Reference proteome</keyword>
<evidence type="ECO:0000256" key="3">
    <source>
        <dbReference type="ARBA" id="ARBA00022618"/>
    </source>
</evidence>
<dbReference type="EMBL" id="VOIH02000005">
    <property type="protein sequence ID" value="KAF3446556.1"/>
    <property type="molecule type" value="Genomic_DNA"/>
</dbReference>
<reference evidence="10" key="1">
    <citation type="submission" date="2020-03" db="EMBL/GenBank/DDBJ databases">
        <title>A high-quality chromosome-level genome assembly of a woody plant with both climbing and erect habits, Rhamnella rubrinervis.</title>
        <authorList>
            <person name="Lu Z."/>
            <person name="Yang Y."/>
            <person name="Zhu X."/>
            <person name="Sun Y."/>
        </authorList>
    </citation>
    <scope>NUCLEOTIDE SEQUENCE</scope>
    <source>
        <strain evidence="10">BYM</strain>
        <tissue evidence="10">Leaf</tissue>
    </source>
</reference>
<gene>
    <name evidence="10" type="ORF">FNV43_RR11736</name>
</gene>
<sequence length="453" mass="51688">MDDDFLPSLLCQESDTCLDEEDEDAFISFTTNFNASEEEYVEMLMERETISEFNKDDTFVFGNRFKCARLEAITWILKIRAVFGFRFQTAYLSMTYFDRFLSRRSINNEQLWAIKLLSVACLSLAAKMEELNIPALSEFQLEDYNFESKVIQRMELLVLNTLEWRMAPTTPFAFLPYFITKLWKESPPTKIVSITVGLILATMREINLLEHRPSVIAAAATFVALDQKLTRKTMESKMKSISNYKFLKMEEVFLCYNLMQEIKMDRIEEPKFQSPDLSPTQLSRVAVLETSSAFCIKRRRLAFSNCDQTYAVAEEKRLGRKDGAFRVATLPFDEMLCQNHSRVLIIVLPLSLLTSQSESTLHICLANQKGILTGANFTSHSLFSPMAFASVNVGYANSVSSLFVYGAGKLYNLYSKAFITSNKACGGVHYITRCTSSHTFAICPVKPKGAYYR</sequence>
<dbReference type="SMART" id="SM00385">
    <property type="entry name" value="CYCLIN"/>
    <property type="match status" value="1"/>
</dbReference>
<dbReference type="FunFam" id="1.10.472.10:FF:000069">
    <property type="entry name" value="Cyclin-D5-1"/>
    <property type="match status" value="1"/>
</dbReference>
<dbReference type="CDD" id="cd20543">
    <property type="entry name" value="CYCLIN_AtCycD-like_rpt1"/>
    <property type="match status" value="1"/>
</dbReference>
<evidence type="ECO:0000256" key="6">
    <source>
        <dbReference type="ARBA" id="ARBA00032263"/>
    </source>
</evidence>
<keyword evidence="5" id="KW-0131">Cell cycle</keyword>
<evidence type="ECO:0000256" key="5">
    <source>
        <dbReference type="ARBA" id="ARBA00023306"/>
    </source>
</evidence>
<keyword evidence="4 7" id="KW-0195">Cyclin</keyword>
<dbReference type="InterPro" id="IPR006671">
    <property type="entry name" value="Cyclin_N"/>
</dbReference>
<keyword evidence="3" id="KW-0132">Cell division</keyword>